<dbReference type="SMART" id="SM00382">
    <property type="entry name" value="AAA"/>
    <property type="match status" value="3"/>
</dbReference>
<feature type="domain" description="AAA+ ATPase" evidence="5">
    <location>
        <begin position="855"/>
        <end position="993"/>
    </location>
</feature>
<comment type="caution">
    <text evidence="6">The sequence shown here is derived from an EMBL/GenBank/DDBJ whole genome shotgun (WGS) entry which is preliminary data.</text>
</comment>
<evidence type="ECO:0000256" key="3">
    <source>
        <dbReference type="ARBA" id="ARBA00022840"/>
    </source>
</evidence>
<gene>
    <name evidence="6" type="ORF">CUS_5090</name>
</gene>
<evidence type="ECO:0000256" key="1">
    <source>
        <dbReference type="ARBA" id="ARBA00010378"/>
    </source>
</evidence>
<dbReference type="eggNOG" id="COG0464">
    <property type="taxonomic scope" value="Bacteria"/>
</dbReference>
<keyword evidence="7" id="KW-1185">Reference proteome</keyword>
<dbReference type="Gene3D" id="1.10.8.60">
    <property type="match status" value="2"/>
</dbReference>
<protein>
    <submittedName>
        <fullName evidence="6">Putative stage V sporulation protein K</fullName>
    </submittedName>
</protein>
<feature type="domain" description="AAA+ ATPase" evidence="5">
    <location>
        <begin position="576"/>
        <end position="714"/>
    </location>
</feature>
<dbReference type="SUPFAM" id="SSF52540">
    <property type="entry name" value="P-loop containing nucleoside triphosphate hydrolases"/>
    <property type="match status" value="3"/>
</dbReference>
<feature type="compositionally biased region" description="Basic and acidic residues" evidence="4">
    <location>
        <begin position="230"/>
        <end position="245"/>
    </location>
</feature>
<dbReference type="OrthoDB" id="9806903at2"/>
<evidence type="ECO:0000259" key="5">
    <source>
        <dbReference type="SMART" id="SM00382"/>
    </source>
</evidence>
<evidence type="ECO:0000313" key="6">
    <source>
        <dbReference type="EMBL" id="EGC02325.1"/>
    </source>
</evidence>
<dbReference type="InterPro" id="IPR027417">
    <property type="entry name" value="P-loop_NTPase"/>
</dbReference>
<evidence type="ECO:0000313" key="7">
    <source>
        <dbReference type="Proteomes" id="UP000004259"/>
    </source>
</evidence>
<evidence type="ECO:0000256" key="4">
    <source>
        <dbReference type="SAM" id="MobiDB-lite"/>
    </source>
</evidence>
<dbReference type="CDD" id="cd00009">
    <property type="entry name" value="AAA"/>
    <property type="match status" value="2"/>
</dbReference>
<dbReference type="Proteomes" id="UP000004259">
    <property type="component" value="Unassembled WGS sequence"/>
</dbReference>
<dbReference type="InterPro" id="IPR000641">
    <property type="entry name" value="CbxX/CfxQ"/>
</dbReference>
<dbReference type="GO" id="GO:0016887">
    <property type="term" value="F:ATP hydrolysis activity"/>
    <property type="evidence" value="ECO:0007669"/>
    <property type="project" value="InterPro"/>
</dbReference>
<feature type="region of interest" description="Disordered" evidence="4">
    <location>
        <begin position="224"/>
        <end position="247"/>
    </location>
</feature>
<reference evidence="6 7" key="1">
    <citation type="submission" date="2011-02" db="EMBL/GenBank/DDBJ databases">
        <authorList>
            <person name="Nelson K.E."/>
            <person name="Sutton G."/>
            <person name="Torralba M."/>
            <person name="Durkin S."/>
            <person name="Harkins D."/>
            <person name="Montgomery R."/>
            <person name="Ziemer C."/>
            <person name="Klaassens E."/>
            <person name="Ocuiv P."/>
            <person name="Morrison M."/>
        </authorList>
    </citation>
    <scope>NUCLEOTIDE SEQUENCE [LARGE SCALE GENOMIC DNA]</scope>
    <source>
        <strain evidence="6 7">8</strain>
    </source>
</reference>
<dbReference type="Pfam" id="PF17866">
    <property type="entry name" value="AAA_lid_6"/>
    <property type="match status" value="1"/>
</dbReference>
<organism evidence="6 7">
    <name type="scientific">Ruminococcus albus 8</name>
    <dbReference type="NCBI Taxonomy" id="246199"/>
    <lineage>
        <taxon>Bacteria</taxon>
        <taxon>Bacillati</taxon>
        <taxon>Bacillota</taxon>
        <taxon>Clostridia</taxon>
        <taxon>Eubacteriales</taxon>
        <taxon>Oscillospiraceae</taxon>
        <taxon>Ruminococcus</taxon>
    </lineage>
</organism>
<dbReference type="FunFam" id="3.40.50.300:FF:000216">
    <property type="entry name" value="Type VII secretion ATPase EccA"/>
    <property type="match status" value="2"/>
</dbReference>
<keyword evidence="3" id="KW-0067">ATP-binding</keyword>
<name>E9SEH1_RUMAL</name>
<dbReference type="GO" id="GO:0005524">
    <property type="term" value="F:ATP binding"/>
    <property type="evidence" value="ECO:0007669"/>
    <property type="project" value="UniProtKB-KW"/>
</dbReference>
<keyword evidence="2" id="KW-0547">Nucleotide-binding</keyword>
<accession>E9SEH1</accession>
<sequence>MDILSAKGEKDYDRIIEAGACMRPEECSSKSEAHAIGKAYEKKGAFGQCLEWYMRSYELGGSDEELGMIAGVCLACGKYDELRSFLDNGNADPDGYYYRAARYELALRTGGSAEEQIQALKNFIDVQYEESYMLRLTALYLEQGSDKAAGKLCKKIMRLYIDTDGALYAKDLADAIKAGEGLAFVREKAWLKDKVFKHISFDLSAKPMEDIRIGRAAVSTEKPMNADRVTVSEEKPKTEGGEGRKLPLFGKKSADKTAKKDKISPIVEKSMKNVVGMGELKTALNDIVNVLQTEKKRAGTEAIILNNIKILGPDGCGKTTAAYAACRTLNALGISAFDEPVVTDYDSLLTDDNEELHSRIQELFDNAMGGCLLIENIHEFDDENGHGVGSKILDQIYSAIKSANGGVTLIITGREKETEDLLLKKPKIAALFNLRTVVLGKYSTDDLMVITDRLAESKSLVINDAAKLVLRKKLENMASQPDFTYSKDLERILTEAYVSMSNRLSKKRRAAGDDYYVITEEDINSGESAETVEELLDKLKAMTGLASVKESVQTVVNQVKVNKMRAEQGIAAASNGTLHMVFTGNAGTGKTTVARIIGKIYRRLGVLPKGHFVECTRKDLISSIYGKTAQQVSEKVKEAMGGILFIDEAYSLCRDDNDTYGKEAIETLLTEMENHRDSIMVIIAGYGPEMDKFLDKNQGLRSRMSNTINFEDYTADEMVSIFKSMVSAQKFMLDVGTDKDIRDVIEARASKKDFGNARGVRNVLDDVIKQQANRLADGQEHSRNDFLIIKKEDIAALKSSRDSGGDECKTADDYVRELEELTGLGSVKAQVRALVASAKVNQRLAQLNRKTQGFGTLHMVFKGNAGTGKTTVARIIGNIYHSLGALSKGQLVECNRSNLVAGYVGQTAARTREKVEEALGGVLFIDEAYSLAQGGENDFGREAINELVAQVENHRNDLCVIIAGYSKDMDEFLATNQGLSSRFTNEIVFEDYTPAEMLEILKKTAAADGNCFEDGIDGLLTELLAQKSAAADFGNARGVRNVAGALKSKKDMRAIEYLDSHQITDMAETERLLTTITAEDVMALMNER</sequence>
<dbReference type="EMBL" id="ADKM02000098">
    <property type="protein sequence ID" value="EGC02325.1"/>
    <property type="molecule type" value="Genomic_DNA"/>
</dbReference>
<comment type="similarity">
    <text evidence="1">Belongs to the CbxX/CfxQ family.</text>
</comment>
<dbReference type="InterPro" id="IPR003959">
    <property type="entry name" value="ATPase_AAA_core"/>
</dbReference>
<evidence type="ECO:0000256" key="2">
    <source>
        <dbReference type="ARBA" id="ARBA00022741"/>
    </source>
</evidence>
<dbReference type="InterPro" id="IPR041627">
    <property type="entry name" value="AAA_lid_6"/>
</dbReference>
<dbReference type="InterPro" id="IPR050773">
    <property type="entry name" value="CbxX/CfxQ_RuBisCO_ESX"/>
</dbReference>
<dbReference type="PANTHER" id="PTHR43392">
    <property type="entry name" value="AAA-TYPE ATPASE FAMILY PROTEIN / ANKYRIN REPEAT FAMILY PROTEIN"/>
    <property type="match status" value="1"/>
</dbReference>
<proteinExistence type="inferred from homology"/>
<dbReference type="STRING" id="246199.CUS_5090"/>
<dbReference type="InterPro" id="IPR003593">
    <property type="entry name" value="AAA+_ATPase"/>
</dbReference>
<dbReference type="PRINTS" id="PR00819">
    <property type="entry name" value="CBXCFQXSUPER"/>
</dbReference>
<feature type="domain" description="AAA+ ATPase" evidence="5">
    <location>
        <begin position="304"/>
        <end position="444"/>
    </location>
</feature>
<dbReference type="RefSeq" id="WP_002851133.1">
    <property type="nucleotide sequence ID" value="NZ_ADKM02000098.1"/>
</dbReference>
<dbReference type="Pfam" id="PF00004">
    <property type="entry name" value="AAA"/>
    <property type="match status" value="3"/>
</dbReference>
<dbReference type="Gene3D" id="3.40.50.300">
    <property type="entry name" value="P-loop containing nucleotide triphosphate hydrolases"/>
    <property type="match status" value="3"/>
</dbReference>
<dbReference type="PANTHER" id="PTHR43392:SF2">
    <property type="entry name" value="AAA-TYPE ATPASE FAMILY PROTEIN _ ANKYRIN REPEAT FAMILY PROTEIN"/>
    <property type="match status" value="1"/>
</dbReference>
<dbReference type="AlphaFoldDB" id="E9SEH1"/>